<keyword evidence="3" id="KW-0472">Membrane</keyword>
<evidence type="ECO:0000256" key="4">
    <source>
        <dbReference type="SAM" id="SignalP"/>
    </source>
</evidence>
<feature type="compositionally biased region" description="Polar residues" evidence="2">
    <location>
        <begin position="403"/>
        <end position="418"/>
    </location>
</feature>
<keyword evidence="4" id="KW-0732">Signal</keyword>
<reference evidence="6" key="2">
    <citation type="submission" date="2010-04" db="EMBL/GenBank/DDBJ databases">
        <authorList>
            <person name="Buell R."/>
            <person name="Hamilton J."/>
            <person name="Hostetler J."/>
        </authorList>
    </citation>
    <scope>NUCLEOTIDE SEQUENCE [LARGE SCALE GENOMIC DNA]</scope>
    <source>
        <strain evidence="6">DAOM:BR144</strain>
    </source>
</reference>
<evidence type="ECO:0000256" key="3">
    <source>
        <dbReference type="SAM" id="Phobius"/>
    </source>
</evidence>
<dbReference type="OMA" id="PWADEAV"/>
<name>K3W809_GLOUD</name>
<keyword evidence="1" id="KW-0175">Coiled coil</keyword>
<accession>K3W809</accession>
<feature type="coiled-coil region" evidence="1">
    <location>
        <begin position="92"/>
        <end position="193"/>
    </location>
</feature>
<dbReference type="eggNOG" id="ENOG502S0WH">
    <property type="taxonomic scope" value="Eukaryota"/>
</dbReference>
<keyword evidence="6" id="KW-1185">Reference proteome</keyword>
<dbReference type="Proteomes" id="UP000019132">
    <property type="component" value="Unassembled WGS sequence"/>
</dbReference>
<feature type="transmembrane region" description="Helical" evidence="3">
    <location>
        <begin position="350"/>
        <end position="368"/>
    </location>
</feature>
<dbReference type="AlphaFoldDB" id="K3W809"/>
<dbReference type="HOGENOM" id="CLU_037697_0_0_1"/>
<dbReference type="InParanoid" id="K3W809"/>
<proteinExistence type="predicted"/>
<feature type="region of interest" description="Disordered" evidence="2">
    <location>
        <begin position="378"/>
        <end position="426"/>
    </location>
</feature>
<dbReference type="EnsemblProtists" id="PYU1_T001100">
    <property type="protein sequence ID" value="PYU1_T001100"/>
    <property type="gene ID" value="PYU1_G001100"/>
</dbReference>
<evidence type="ECO:0000256" key="1">
    <source>
        <dbReference type="SAM" id="Coils"/>
    </source>
</evidence>
<dbReference type="STRING" id="431595.K3W809"/>
<keyword evidence="3" id="KW-1133">Transmembrane helix</keyword>
<protein>
    <submittedName>
        <fullName evidence="5">Uncharacterized protein</fullName>
    </submittedName>
</protein>
<dbReference type="EMBL" id="GL376620">
    <property type="status" value="NOT_ANNOTATED_CDS"/>
    <property type="molecule type" value="Genomic_DNA"/>
</dbReference>
<keyword evidence="3" id="KW-0812">Transmembrane</keyword>
<feature type="compositionally biased region" description="Low complexity" evidence="2">
    <location>
        <begin position="382"/>
        <end position="402"/>
    </location>
</feature>
<evidence type="ECO:0000256" key="2">
    <source>
        <dbReference type="SAM" id="MobiDB-lite"/>
    </source>
</evidence>
<sequence>MVRIIKWTLLLVAACAAAARAQDQPPQTCVEPSVVTDFEAKIQALEASNADVHTRLDAASKAWAGEKKELESKLEKEQAGHRSTVTLLRNTKANSDKTVALLEKKLEDADARHKEQLSALDSQVQSLEATVDSLKSDLAKQKEIVSVRDSEVSDARAKLLKFTDKVKSLEKDVQLSRKNNEALRSELEQKETEISLSALLSSYYDEGVVVAGSTVALLRERAEQSSGTINKVVDSFETTKKTVVETTDKFYAENLAATVDPILADIREAADPHVKKYLPIVQQEAEKAKTEAIKLSQEGLQRAKSARLEAIALLEQNENVATYAQKIVDGVLIAVAIPLVLFQIRFLLRVVWWLLSTAICVMTFGCCCSSKRSKLKRKTNSRKTVTATAAAPAASTTAATSTLKKNNQSNPPLSSANKRNGKKNAR</sequence>
<evidence type="ECO:0000313" key="5">
    <source>
        <dbReference type="EnsemblProtists" id="PYU1_T001100"/>
    </source>
</evidence>
<evidence type="ECO:0000313" key="6">
    <source>
        <dbReference type="Proteomes" id="UP000019132"/>
    </source>
</evidence>
<feature type="chain" id="PRO_5003867460" evidence="4">
    <location>
        <begin position="22"/>
        <end position="426"/>
    </location>
</feature>
<reference evidence="6" key="1">
    <citation type="journal article" date="2010" name="Genome Biol.">
        <title>Genome sequence of the necrotrophic plant pathogen Pythium ultimum reveals original pathogenicity mechanisms and effector repertoire.</title>
        <authorList>
            <person name="Levesque C.A."/>
            <person name="Brouwer H."/>
            <person name="Cano L."/>
            <person name="Hamilton J.P."/>
            <person name="Holt C."/>
            <person name="Huitema E."/>
            <person name="Raffaele S."/>
            <person name="Robideau G.P."/>
            <person name="Thines M."/>
            <person name="Win J."/>
            <person name="Zerillo M.M."/>
            <person name="Beakes G.W."/>
            <person name="Boore J.L."/>
            <person name="Busam D."/>
            <person name="Dumas B."/>
            <person name="Ferriera S."/>
            <person name="Fuerstenberg S.I."/>
            <person name="Gachon C.M."/>
            <person name="Gaulin E."/>
            <person name="Govers F."/>
            <person name="Grenville-Briggs L."/>
            <person name="Horner N."/>
            <person name="Hostetler J."/>
            <person name="Jiang R.H."/>
            <person name="Johnson J."/>
            <person name="Krajaejun T."/>
            <person name="Lin H."/>
            <person name="Meijer H.J."/>
            <person name="Moore B."/>
            <person name="Morris P."/>
            <person name="Phuntmart V."/>
            <person name="Puiu D."/>
            <person name="Shetty J."/>
            <person name="Stajich J.E."/>
            <person name="Tripathy S."/>
            <person name="Wawra S."/>
            <person name="van West P."/>
            <person name="Whitty B.R."/>
            <person name="Coutinho P.M."/>
            <person name="Henrissat B."/>
            <person name="Martin F."/>
            <person name="Thomas P.D."/>
            <person name="Tyler B.M."/>
            <person name="De Vries R.P."/>
            <person name="Kamoun S."/>
            <person name="Yandell M."/>
            <person name="Tisserat N."/>
            <person name="Buell C.R."/>
        </authorList>
    </citation>
    <scope>NUCLEOTIDE SEQUENCE</scope>
    <source>
        <strain evidence="6">DAOM:BR144</strain>
    </source>
</reference>
<dbReference type="VEuPathDB" id="FungiDB:PYU1_G001100"/>
<feature type="signal peptide" evidence="4">
    <location>
        <begin position="1"/>
        <end position="21"/>
    </location>
</feature>
<organism evidence="5 6">
    <name type="scientific">Globisporangium ultimum (strain ATCC 200006 / CBS 805.95 / DAOM BR144)</name>
    <name type="common">Pythium ultimum</name>
    <dbReference type="NCBI Taxonomy" id="431595"/>
    <lineage>
        <taxon>Eukaryota</taxon>
        <taxon>Sar</taxon>
        <taxon>Stramenopiles</taxon>
        <taxon>Oomycota</taxon>
        <taxon>Peronosporomycetes</taxon>
        <taxon>Pythiales</taxon>
        <taxon>Pythiaceae</taxon>
        <taxon>Globisporangium</taxon>
    </lineage>
</organism>
<dbReference type="Gene3D" id="1.10.287.1490">
    <property type="match status" value="1"/>
</dbReference>
<reference evidence="5" key="3">
    <citation type="submission" date="2015-02" db="UniProtKB">
        <authorList>
            <consortium name="EnsemblProtists"/>
        </authorList>
    </citation>
    <scope>IDENTIFICATION</scope>
    <source>
        <strain evidence="5">DAOM BR144</strain>
    </source>
</reference>